<evidence type="ECO:0000313" key="10">
    <source>
        <dbReference type="EMBL" id="RAN92706.1"/>
    </source>
</evidence>
<dbReference type="InterPro" id="IPR003362">
    <property type="entry name" value="Bact_transf"/>
</dbReference>
<evidence type="ECO:0000256" key="1">
    <source>
        <dbReference type="ARBA" id="ARBA00004141"/>
    </source>
</evidence>
<sequence>MSNQPAMWHRPAPADDRDGNATDAQGDGEGDDEGSLGGSRPPAYQSPGYQSAGYQTPGYQTSGHQAPGYQTPGYQTPAFPSPADRRSAPPAPAPAPAPVPEEHEPRAGLDTTAVLPYAGSRASTRTRWLRAWMMTAPVDVLALLTPLLVTQQYWRGTLAMTVLTVIVFASGGLYRARRHVSFLDELPSLCGRLLAAASAVAIVAAMRHESAEYVFSFTRGVAASAGLVILGRAVTREFAIVARKRRWVEHNTIIVGSGPTAVELARLLRRYPQYGLRFVGCVDTPDGPSALPLIGSLDDLDSLVRLRECDVVIVADASCSETSLMEILARPRTAECDLWAATPLWGSRSHGDHIGAVPVVSIGDITLSGPQSALKRASDIAFASVALLLLSPVLLVCAVATLIDGGPGIFFYQERIGRHGRPFNIIKFRSMRPVDEHESQTNWSIANDRRVGPIGRIMRRTSLDELPQLWNILRGDMSVVGPRPERPYFVEKFSAEYPQYAMRHRVPVGLTGLAQVSGLRGDTPISDRARFDNYYIENWSLWLDVKVVLRTVTEVFRAGGR</sequence>
<protein>
    <submittedName>
        <fullName evidence="10">Exopolysaccharide production protein ExoY</fullName>
    </submittedName>
</protein>
<accession>A0ABX9CBC3</accession>
<evidence type="ECO:0000256" key="8">
    <source>
        <dbReference type="SAM" id="Phobius"/>
    </source>
</evidence>
<feature type="transmembrane region" description="Helical" evidence="8">
    <location>
        <begin position="213"/>
        <end position="235"/>
    </location>
</feature>
<evidence type="ECO:0000256" key="7">
    <source>
        <dbReference type="SAM" id="MobiDB-lite"/>
    </source>
</evidence>
<dbReference type="Pfam" id="PF02397">
    <property type="entry name" value="Bac_transf"/>
    <property type="match status" value="1"/>
</dbReference>
<evidence type="ECO:0000256" key="6">
    <source>
        <dbReference type="ARBA" id="ARBA00023136"/>
    </source>
</evidence>
<keyword evidence="5 8" id="KW-1133">Transmembrane helix</keyword>
<dbReference type="PANTHER" id="PTHR30576">
    <property type="entry name" value="COLANIC BIOSYNTHESIS UDP-GLUCOSE LIPID CARRIER TRANSFERASE"/>
    <property type="match status" value="1"/>
</dbReference>
<feature type="transmembrane region" description="Helical" evidence="8">
    <location>
        <begin position="155"/>
        <end position="174"/>
    </location>
</feature>
<feature type="transmembrane region" description="Helical" evidence="8">
    <location>
        <begin position="380"/>
        <end position="403"/>
    </location>
</feature>
<evidence type="ECO:0000259" key="9">
    <source>
        <dbReference type="Pfam" id="PF02397"/>
    </source>
</evidence>
<organism evidence="10 11">
    <name type="scientific">Micromonospora saelicesensis</name>
    <dbReference type="NCBI Taxonomy" id="285676"/>
    <lineage>
        <taxon>Bacteria</taxon>
        <taxon>Bacillati</taxon>
        <taxon>Actinomycetota</taxon>
        <taxon>Actinomycetes</taxon>
        <taxon>Micromonosporales</taxon>
        <taxon>Micromonosporaceae</taxon>
        <taxon>Micromonospora</taxon>
    </lineage>
</organism>
<gene>
    <name evidence="10" type="ORF">GAR05_06200</name>
</gene>
<evidence type="ECO:0000256" key="4">
    <source>
        <dbReference type="ARBA" id="ARBA00022692"/>
    </source>
</evidence>
<dbReference type="Proteomes" id="UP000249334">
    <property type="component" value="Unassembled WGS sequence"/>
</dbReference>
<evidence type="ECO:0000256" key="3">
    <source>
        <dbReference type="ARBA" id="ARBA00022679"/>
    </source>
</evidence>
<comment type="subcellular location">
    <subcellularLocation>
        <location evidence="1">Membrane</location>
        <topology evidence="1">Multi-pass membrane protein</topology>
    </subcellularLocation>
</comment>
<feature type="domain" description="Bacterial sugar transferase" evidence="9">
    <location>
        <begin position="375"/>
        <end position="556"/>
    </location>
</feature>
<comment type="caution">
    <text evidence="10">The sequence shown here is derived from an EMBL/GenBank/DDBJ whole genome shotgun (WGS) entry which is preliminary data.</text>
</comment>
<feature type="compositionally biased region" description="Polar residues" evidence="7">
    <location>
        <begin position="47"/>
        <end position="64"/>
    </location>
</feature>
<name>A0ABX9CBC3_9ACTN</name>
<evidence type="ECO:0000313" key="11">
    <source>
        <dbReference type="Proteomes" id="UP000249334"/>
    </source>
</evidence>
<dbReference type="Gene3D" id="3.40.50.720">
    <property type="entry name" value="NAD(P)-binding Rossmann-like Domain"/>
    <property type="match status" value="1"/>
</dbReference>
<dbReference type="NCBIfam" id="TIGR03025">
    <property type="entry name" value="EPS_sugtrans"/>
    <property type="match status" value="1"/>
</dbReference>
<dbReference type="EMBL" id="PXXW01000055">
    <property type="protein sequence ID" value="RAN92706.1"/>
    <property type="molecule type" value="Genomic_DNA"/>
</dbReference>
<dbReference type="Pfam" id="PF13727">
    <property type="entry name" value="CoA_binding_3"/>
    <property type="match status" value="1"/>
</dbReference>
<keyword evidence="6 8" id="KW-0472">Membrane</keyword>
<dbReference type="InterPro" id="IPR017475">
    <property type="entry name" value="EPS_sugar_tfrase"/>
</dbReference>
<keyword evidence="3" id="KW-0808">Transferase</keyword>
<evidence type="ECO:0000256" key="5">
    <source>
        <dbReference type="ARBA" id="ARBA00022989"/>
    </source>
</evidence>
<reference evidence="10 11" key="1">
    <citation type="submission" date="2018-03" db="EMBL/GenBank/DDBJ databases">
        <title>Genomic framework for the identification of Micromonospora saelicesensis and Micromonospora noduli.</title>
        <authorList>
            <person name="Riesco R."/>
            <person name="Trujillo M.E."/>
        </authorList>
    </citation>
    <scope>NUCLEOTIDE SEQUENCE [LARGE SCALE GENOMIC DNA]</scope>
    <source>
        <strain evidence="10 11">GAR05</strain>
    </source>
</reference>
<keyword evidence="11" id="KW-1185">Reference proteome</keyword>
<keyword evidence="4 8" id="KW-0812">Transmembrane</keyword>
<proteinExistence type="inferred from homology"/>
<comment type="similarity">
    <text evidence="2">Belongs to the bacterial sugar transferase family.</text>
</comment>
<feature type="transmembrane region" description="Helical" evidence="8">
    <location>
        <begin position="186"/>
        <end position="207"/>
    </location>
</feature>
<evidence type="ECO:0000256" key="2">
    <source>
        <dbReference type="ARBA" id="ARBA00006464"/>
    </source>
</evidence>
<dbReference type="PANTHER" id="PTHR30576:SF0">
    <property type="entry name" value="UNDECAPRENYL-PHOSPHATE N-ACETYLGALACTOSAMINYL 1-PHOSPHATE TRANSFERASE-RELATED"/>
    <property type="match status" value="1"/>
</dbReference>
<feature type="compositionally biased region" description="Pro residues" evidence="7">
    <location>
        <begin position="89"/>
        <end position="99"/>
    </location>
</feature>
<feature type="transmembrane region" description="Helical" evidence="8">
    <location>
        <begin position="131"/>
        <end position="149"/>
    </location>
</feature>
<feature type="region of interest" description="Disordered" evidence="7">
    <location>
        <begin position="1"/>
        <end position="110"/>
    </location>
</feature>